<evidence type="ECO:0000256" key="4">
    <source>
        <dbReference type="ARBA" id="ARBA00022989"/>
    </source>
</evidence>
<evidence type="ECO:0000256" key="2">
    <source>
        <dbReference type="ARBA" id="ARBA00022475"/>
    </source>
</evidence>
<dbReference type="GO" id="GO:0022857">
    <property type="term" value="F:transmembrane transporter activity"/>
    <property type="evidence" value="ECO:0007669"/>
    <property type="project" value="TreeGrafter"/>
</dbReference>
<dbReference type="Pfam" id="PF12704">
    <property type="entry name" value="MacB_PCD"/>
    <property type="match status" value="2"/>
</dbReference>
<evidence type="ECO:0000259" key="7">
    <source>
        <dbReference type="Pfam" id="PF02687"/>
    </source>
</evidence>
<evidence type="ECO:0000256" key="1">
    <source>
        <dbReference type="ARBA" id="ARBA00004651"/>
    </source>
</evidence>
<evidence type="ECO:0000313" key="10">
    <source>
        <dbReference type="Proteomes" id="UP000199045"/>
    </source>
</evidence>
<evidence type="ECO:0000256" key="3">
    <source>
        <dbReference type="ARBA" id="ARBA00022692"/>
    </source>
</evidence>
<feature type="transmembrane region" description="Helical" evidence="6">
    <location>
        <begin position="675"/>
        <end position="699"/>
    </location>
</feature>
<protein>
    <submittedName>
        <fullName evidence="9">FtsX-like permease family protein</fullName>
    </submittedName>
</protein>
<dbReference type="EMBL" id="FNBN01000002">
    <property type="protein sequence ID" value="SDF78173.1"/>
    <property type="molecule type" value="Genomic_DNA"/>
</dbReference>
<feature type="transmembrane region" description="Helical" evidence="6">
    <location>
        <begin position="432"/>
        <end position="457"/>
    </location>
</feature>
<keyword evidence="5 6" id="KW-0472">Membrane</keyword>
<sequence length="798" mass="88757">MIKNYTKLAWRNFRKYPLFSFINVAGLAIGLTCVLLVVLFVKNELSFDSFHKKAPQLYSITTTLTDSNGATSTGNGSGQVQGPAFKEAIPEIIDYVRFWNVGGFNIIGEEKAFQVQGLFADSSFFRLFSFPLLYGSAASALTDPHSIVLSEQTAMKYFGRTDVVGKTLKIEEQGMQTLTVTAVAKDIPSNSSIRFDVVLPFRFLESFFKDGSWLNQYLSTFVLLHPQADAKKVEQKFAGIFQAKADKEIQEASQREDISTKLSFGLEPFTGMHLKEGAVQSDAGIYDGSLYTALYLLSGIAAFILLMACINFVNLSIAHSLQRAKEIGIRKVNGSNRWQIIGQFLIEAALLCTAAFVLAIVFSIMLLPAVNSFTGRHIELHLIKDATIWILVLGILAISVIMTGLYPAFVLSGFNAAEVLYGKQKTRAGRRWLGKSLVVFQFTLAIVFVTGSLIYYLQMSFIGKKELGYNPSGVINIKLPPQRSPDQLVPLFRTALTALPSVVQVAGFNSWGDNNVVKVNDKTIISHKVRGDEFYLPNLGIQLQQGRNFSPAFGADSARSVIVNETFVKQAGWNDPIGQQVKLLGEWQGDMNMTVVGVMKDYHYNSLKQKIGPEVLVMKDYEQLLVKTKQGRSAEALAAIERIYKKYLSDSPFQFSFIDDDIARQYRDDKHWQQIIAYVTILSVFICCLGLFGLSYLAARQRTKEIGIRKVLGAGMAGIAGLLSKDFLQLVIIAFLIASPLSYFVMNHWLESFAYRINISWWIFLAAGVIAVFIAMATICFQTLRAAMTNPVQSLRSE</sequence>
<keyword evidence="3 6" id="KW-0812">Transmembrane</keyword>
<name>A0A1G7NW48_CHIFI</name>
<feature type="transmembrane region" description="Helical" evidence="6">
    <location>
        <begin position="386"/>
        <end position="411"/>
    </location>
</feature>
<dbReference type="PANTHER" id="PTHR30572">
    <property type="entry name" value="MEMBRANE COMPONENT OF TRANSPORTER-RELATED"/>
    <property type="match status" value="1"/>
</dbReference>
<evidence type="ECO:0000259" key="8">
    <source>
        <dbReference type="Pfam" id="PF12704"/>
    </source>
</evidence>
<feature type="domain" description="ABC3 transporter permease C-terminal" evidence="7">
    <location>
        <begin position="680"/>
        <end position="791"/>
    </location>
</feature>
<evidence type="ECO:0000256" key="6">
    <source>
        <dbReference type="SAM" id="Phobius"/>
    </source>
</evidence>
<feature type="domain" description="ABC3 transporter permease C-terminal" evidence="7">
    <location>
        <begin position="300"/>
        <end position="408"/>
    </location>
</feature>
<dbReference type="Proteomes" id="UP000199045">
    <property type="component" value="Unassembled WGS sequence"/>
</dbReference>
<dbReference type="RefSeq" id="WP_089831740.1">
    <property type="nucleotide sequence ID" value="NZ_FNBN01000002.1"/>
</dbReference>
<feature type="transmembrane region" description="Helical" evidence="6">
    <location>
        <begin position="21"/>
        <end position="41"/>
    </location>
</feature>
<dbReference type="STRING" id="104663.SAMN04488121_102963"/>
<evidence type="ECO:0000256" key="5">
    <source>
        <dbReference type="ARBA" id="ARBA00023136"/>
    </source>
</evidence>
<feature type="domain" description="MacB-like periplasmic core" evidence="8">
    <location>
        <begin position="20"/>
        <end position="237"/>
    </location>
</feature>
<dbReference type="GO" id="GO:0005886">
    <property type="term" value="C:plasma membrane"/>
    <property type="evidence" value="ECO:0007669"/>
    <property type="project" value="UniProtKB-SubCell"/>
</dbReference>
<proteinExistence type="predicted"/>
<feature type="domain" description="MacB-like periplasmic core" evidence="8">
    <location>
        <begin position="446"/>
        <end position="639"/>
    </location>
</feature>
<comment type="subcellular location">
    <subcellularLocation>
        <location evidence="1">Cell membrane</location>
        <topology evidence="1">Multi-pass membrane protein</topology>
    </subcellularLocation>
</comment>
<dbReference type="OrthoDB" id="5933722at2"/>
<feature type="transmembrane region" description="Helical" evidence="6">
    <location>
        <begin position="759"/>
        <end position="781"/>
    </location>
</feature>
<keyword evidence="2" id="KW-1003">Cell membrane</keyword>
<dbReference type="InterPro" id="IPR050250">
    <property type="entry name" value="Macrolide_Exporter_MacB"/>
</dbReference>
<accession>A0A1G7NW48</accession>
<organism evidence="9 10">
    <name type="scientific">Chitinophaga filiformis</name>
    <name type="common">Myxococcus filiformis</name>
    <name type="synonym">Flexibacter filiformis</name>
    <dbReference type="NCBI Taxonomy" id="104663"/>
    <lineage>
        <taxon>Bacteria</taxon>
        <taxon>Pseudomonadati</taxon>
        <taxon>Bacteroidota</taxon>
        <taxon>Chitinophagia</taxon>
        <taxon>Chitinophagales</taxon>
        <taxon>Chitinophagaceae</taxon>
        <taxon>Chitinophaga</taxon>
    </lineage>
</organism>
<feature type="transmembrane region" description="Helical" evidence="6">
    <location>
        <begin position="338"/>
        <end position="366"/>
    </location>
</feature>
<evidence type="ECO:0000313" key="9">
    <source>
        <dbReference type="EMBL" id="SDF78173.1"/>
    </source>
</evidence>
<dbReference type="InterPro" id="IPR003838">
    <property type="entry name" value="ABC3_permease_C"/>
</dbReference>
<feature type="transmembrane region" description="Helical" evidence="6">
    <location>
        <begin position="293"/>
        <end position="317"/>
    </location>
</feature>
<feature type="transmembrane region" description="Helical" evidence="6">
    <location>
        <begin position="711"/>
        <end position="739"/>
    </location>
</feature>
<dbReference type="PANTHER" id="PTHR30572:SF18">
    <property type="entry name" value="ABC-TYPE MACROLIDE FAMILY EXPORT SYSTEM PERMEASE COMPONENT 2"/>
    <property type="match status" value="1"/>
</dbReference>
<gene>
    <name evidence="9" type="ORF">SAMN04488121_102963</name>
</gene>
<dbReference type="AlphaFoldDB" id="A0A1G7NW48"/>
<dbReference type="Pfam" id="PF02687">
    <property type="entry name" value="FtsX"/>
    <property type="match status" value="2"/>
</dbReference>
<dbReference type="InterPro" id="IPR025857">
    <property type="entry name" value="MacB_PCD"/>
</dbReference>
<keyword evidence="4 6" id="KW-1133">Transmembrane helix</keyword>
<reference evidence="9 10" key="1">
    <citation type="submission" date="2016-10" db="EMBL/GenBank/DDBJ databases">
        <authorList>
            <person name="de Groot N.N."/>
        </authorList>
    </citation>
    <scope>NUCLEOTIDE SEQUENCE [LARGE SCALE GENOMIC DNA]</scope>
    <source>
        <strain evidence="9 10">DSM 527</strain>
    </source>
</reference>